<dbReference type="GO" id="GO:0016281">
    <property type="term" value="C:eukaryotic translation initiation factor 4F complex"/>
    <property type="evidence" value="ECO:0007669"/>
    <property type="project" value="TreeGrafter"/>
</dbReference>
<evidence type="ECO:0000256" key="1">
    <source>
        <dbReference type="ARBA" id="ARBA00009860"/>
    </source>
</evidence>
<evidence type="ECO:0000256" key="3">
    <source>
        <dbReference type="ARBA" id="ARBA00022845"/>
    </source>
</evidence>
<keyword evidence="2 6" id="KW-0396">Initiation factor</keyword>
<evidence type="ECO:0000256" key="2">
    <source>
        <dbReference type="ARBA" id="ARBA00022540"/>
    </source>
</evidence>
<feature type="compositionally biased region" description="Pro residues" evidence="7">
    <location>
        <begin position="96"/>
        <end position="111"/>
    </location>
</feature>
<keyword evidence="9" id="KW-1185">Reference proteome</keyword>
<keyword evidence="5 6" id="KW-0648">Protein biosynthesis</keyword>
<evidence type="ECO:0000256" key="7">
    <source>
        <dbReference type="SAM" id="MobiDB-lite"/>
    </source>
</evidence>
<evidence type="ECO:0000256" key="5">
    <source>
        <dbReference type="ARBA" id="ARBA00022917"/>
    </source>
</evidence>
<dbReference type="GO" id="GO:0003743">
    <property type="term" value="F:translation initiation factor activity"/>
    <property type="evidence" value="ECO:0007669"/>
    <property type="project" value="UniProtKB-KW"/>
</dbReference>
<evidence type="ECO:0000313" key="8">
    <source>
        <dbReference type="EMBL" id="RSH89972.1"/>
    </source>
</evidence>
<dbReference type="GO" id="GO:0000340">
    <property type="term" value="F:RNA 7-methylguanosine cap binding"/>
    <property type="evidence" value="ECO:0007669"/>
    <property type="project" value="TreeGrafter"/>
</dbReference>
<comment type="similarity">
    <text evidence="1 6">Belongs to the eukaryotic initiation factor 4E family.</text>
</comment>
<name>A0A427YFV5_9TREE</name>
<evidence type="ECO:0000256" key="6">
    <source>
        <dbReference type="RuleBase" id="RU004374"/>
    </source>
</evidence>
<dbReference type="InterPro" id="IPR001040">
    <property type="entry name" value="TIF_eIF_4E"/>
</dbReference>
<dbReference type="PANTHER" id="PTHR11960:SF8">
    <property type="entry name" value="EUKARYOTIC TRANSLATION INITIATION FACTOR 4E1-RELATED"/>
    <property type="match status" value="1"/>
</dbReference>
<keyword evidence="4 6" id="KW-0694">RNA-binding</keyword>
<feature type="region of interest" description="Disordered" evidence="7">
    <location>
        <begin position="91"/>
        <end position="113"/>
    </location>
</feature>
<dbReference type="Gene3D" id="3.30.760.10">
    <property type="entry name" value="RNA Cap, Translation Initiation Factor Eif4e"/>
    <property type="match status" value="1"/>
</dbReference>
<accession>A0A427YFV5</accession>
<dbReference type="Pfam" id="PF01652">
    <property type="entry name" value="IF4E"/>
    <property type="match status" value="1"/>
</dbReference>
<sequence length="321" mass="35648">MFEGDLRLCRSDAPVIKSDAPASFSISSRQLPTLSIVHEIEDEVSESDSDVSLDLPVTRSGSNRGEDGLKQPSTFFVESRHKLRTEWTFWFTPSKTPEPPTEPESHTPPVPAEKHRRTIHRGMFAKDSFALATVDSIEDFWRLYNNIPTVNTIPSEGECSFFRAGVEPTSVDPANDGGGKWSVQFPRDKSQGQIQRYWLNSLLDGIGEQIEPGGCHCFSADQPAGEPDSSCGLVSGFSVKIRPNFYVLSIWVNSRVRAEKMQAQTQEQVVAIGRHFKVHILGRPLLSSLCRGTTGYRSEVEFVPHGSGRSKKACRALKLVI</sequence>
<gene>
    <name evidence="8" type="primary">TIF45_1</name>
    <name evidence="8" type="ORF">EHS25_001958</name>
</gene>
<reference evidence="8 9" key="1">
    <citation type="submission" date="2018-11" db="EMBL/GenBank/DDBJ databases">
        <title>Genome sequence of Saitozyma podzolica DSM 27192.</title>
        <authorList>
            <person name="Aliyu H."/>
            <person name="Gorte O."/>
            <person name="Ochsenreither K."/>
        </authorList>
    </citation>
    <scope>NUCLEOTIDE SEQUENCE [LARGE SCALE GENOMIC DNA]</scope>
    <source>
        <strain evidence="8 9">DSM 27192</strain>
    </source>
</reference>
<comment type="caution">
    <text evidence="8">The sequence shown here is derived from an EMBL/GenBank/DDBJ whole genome shotgun (WGS) entry which is preliminary data.</text>
</comment>
<evidence type="ECO:0000256" key="4">
    <source>
        <dbReference type="ARBA" id="ARBA00022884"/>
    </source>
</evidence>
<dbReference type="AlphaFoldDB" id="A0A427YFV5"/>
<dbReference type="EMBL" id="RSCD01000012">
    <property type="protein sequence ID" value="RSH89972.1"/>
    <property type="molecule type" value="Genomic_DNA"/>
</dbReference>
<dbReference type="SUPFAM" id="SSF55418">
    <property type="entry name" value="eIF4e-like"/>
    <property type="match status" value="1"/>
</dbReference>
<dbReference type="PANTHER" id="PTHR11960">
    <property type="entry name" value="EUKARYOTIC TRANSLATION INITIATION FACTOR 4E RELATED"/>
    <property type="match status" value="1"/>
</dbReference>
<dbReference type="OrthoDB" id="590761at2759"/>
<dbReference type="STRING" id="1890683.A0A427YFV5"/>
<dbReference type="InterPro" id="IPR023398">
    <property type="entry name" value="TIF_eIF4e-like"/>
</dbReference>
<protein>
    <submittedName>
        <fullName evidence="8">Eukaryotic translation initiation factor 4E</fullName>
    </submittedName>
</protein>
<dbReference type="GO" id="GO:0006417">
    <property type="term" value="P:regulation of translation"/>
    <property type="evidence" value="ECO:0007669"/>
    <property type="project" value="UniProtKB-KW"/>
</dbReference>
<dbReference type="Proteomes" id="UP000279259">
    <property type="component" value="Unassembled WGS sequence"/>
</dbReference>
<keyword evidence="3" id="KW-0810">Translation regulation</keyword>
<proteinExistence type="inferred from homology"/>
<organism evidence="8 9">
    <name type="scientific">Saitozyma podzolica</name>
    <dbReference type="NCBI Taxonomy" id="1890683"/>
    <lineage>
        <taxon>Eukaryota</taxon>
        <taxon>Fungi</taxon>
        <taxon>Dikarya</taxon>
        <taxon>Basidiomycota</taxon>
        <taxon>Agaricomycotina</taxon>
        <taxon>Tremellomycetes</taxon>
        <taxon>Tremellales</taxon>
        <taxon>Trimorphomycetaceae</taxon>
        <taxon>Saitozyma</taxon>
    </lineage>
</organism>
<evidence type="ECO:0000313" key="9">
    <source>
        <dbReference type="Proteomes" id="UP000279259"/>
    </source>
</evidence>
<feature type="region of interest" description="Disordered" evidence="7">
    <location>
        <begin position="45"/>
        <end position="71"/>
    </location>
</feature>